<accession>A0A6C0ILV0</accession>
<evidence type="ECO:0000313" key="1">
    <source>
        <dbReference type="EMBL" id="QHT93580.1"/>
    </source>
</evidence>
<name>A0A6C0ILV0_9ZZZZ</name>
<reference evidence="1" key="1">
    <citation type="journal article" date="2020" name="Nature">
        <title>Giant virus diversity and host interactions through global metagenomics.</title>
        <authorList>
            <person name="Schulz F."/>
            <person name="Roux S."/>
            <person name="Paez-Espino D."/>
            <person name="Jungbluth S."/>
            <person name="Walsh D.A."/>
            <person name="Denef V.J."/>
            <person name="McMahon K.D."/>
            <person name="Konstantinidis K.T."/>
            <person name="Eloe-Fadrosh E.A."/>
            <person name="Kyrpides N.C."/>
            <person name="Woyke T."/>
        </authorList>
    </citation>
    <scope>NUCLEOTIDE SEQUENCE</scope>
    <source>
        <strain evidence="1">GVMAG-M-3300024252-29</strain>
    </source>
</reference>
<dbReference type="EMBL" id="MN740208">
    <property type="protein sequence ID" value="QHT93580.1"/>
    <property type="molecule type" value="Genomic_DNA"/>
</dbReference>
<protein>
    <submittedName>
        <fullName evidence="1">Uncharacterized protein</fullName>
    </submittedName>
</protein>
<organism evidence="1">
    <name type="scientific">viral metagenome</name>
    <dbReference type="NCBI Taxonomy" id="1070528"/>
    <lineage>
        <taxon>unclassified sequences</taxon>
        <taxon>metagenomes</taxon>
        <taxon>organismal metagenomes</taxon>
    </lineage>
</organism>
<sequence>MKSVGKSINGISVVEGLSTEELEKGGVTDKGRAVVDVSVGLDNPDELLDGVVEVQLDLVGRRTDGLVTSELKLGDEILVGVLGEATTLVSIQEDVVNVEGSGNQGLVVGNGGSLGDGGIAGTTVELGDGPQALVNGAKVKVDLDLVVLKSDQRKGKTRVGTVPELKGNVKSGLGKGVARGTDLTRSVGVTRTINIGETRVGDEGKTSGVTNHLEVSRLLGRGHGELVPDVHPVTILAVDALSTDLNLNLGDQLLSREVQPTGIDLLGSSSSHGLVDLRKSDLKVGTVGKITVAADRASHTTAEISLSIEGLFNRLNGKVGVSAVSNLPEGNLRISSQIDVLSAVGYELHKSASHDYTISKEKNILTLR</sequence>
<proteinExistence type="predicted"/>
<dbReference type="AlphaFoldDB" id="A0A6C0ILV0"/>